<name>A0ABC8Z5V2_9POAL</name>
<reference evidence="5" key="1">
    <citation type="submission" date="2024-10" db="EMBL/GenBank/DDBJ databases">
        <authorList>
            <person name="Ryan C."/>
        </authorList>
    </citation>
    <scope>NUCLEOTIDE SEQUENCE [LARGE SCALE GENOMIC DNA]</scope>
</reference>
<feature type="compositionally biased region" description="Polar residues" evidence="2">
    <location>
        <begin position="328"/>
        <end position="340"/>
    </location>
</feature>
<feature type="region of interest" description="Disordered" evidence="2">
    <location>
        <begin position="881"/>
        <end position="906"/>
    </location>
</feature>
<evidence type="ECO:0000256" key="2">
    <source>
        <dbReference type="SAM" id="MobiDB-lite"/>
    </source>
</evidence>
<dbReference type="PROSITE" id="PS50234">
    <property type="entry name" value="VWFA"/>
    <property type="match status" value="1"/>
</dbReference>
<proteinExistence type="predicted"/>
<sequence>MAANTSSSFCSRCDACGENVGLWHAAFTSECAHTFHLRCVSGIASCPSCAAPWKDAPAAAPAPTPATPFSFASTAGLFGHTSAAAANSSSSAATMTGAFGFGQRPQAATSSIFSGAQATASVFNFSGSQATSSPFSISLGGQATPPPPPRSQPSGPGRSLFGVQAAPPAATPNPFWLGSSPPASQSPPPSCCVCGGAMSGGQATVTSECAHTFHLRCFSGSVCPVCGARWRDEVTVTPSPPLVTPSSPTVTLPSSASSFSWPADITFEPPKPKTDPFSSCFPDPSSSPKFVAPSATPSFATPDPSASPSLFSFSRPAGFNFAPPNPSSTPAFGTLSSQPILGTPNSSSPPPQLSSSSPAFNYTRGRPDPWSSSSLFSGPPIFRVTPSNSSATPPPPSSSTTFHDDEPVDPPANDDAGQGASQQETGALVALTTHCETPAVARDAAHDGFAVLVHARAPAAAASSRAALDLVTVLDVSGSMEGTKLALVKQAMGFVIDNLGPRDRLSIVTFSDNARRIIRLTRMSGGGKALARAAMESVAAYGLTSIGDGLRVAAGVLASRRHRNPAAGIILLSDGVDNQTPCGRGPDGRKMHRDLVPSGRYESTVGSDGRAASVHVGEMYADEERRFLLFLDVPVFAGDSAGGVTRLIRASCTYRDAATGKAAEVAAGEEAAVERPVVVAAAGTAPSVEVARERFRVEAAEDIAAARAAAERGEHAEAARILDRRREASAAAGLAGDARCAALVAELSELGARVADRREYEQTGRAFALAGITAHAQQRASTVQFTGTAAPAPSPSLFGASAAPSRSFFGAGTAAAAAPSPSLFGAAPAFAASTTPAFGAAATAFAASTTPAFGQTAAPAFGAAPSSFSFGFATPAMQGMVESSRKTRESAPRTSFSNTNIGFSSS</sequence>
<dbReference type="SUPFAM" id="SSF57850">
    <property type="entry name" value="RING/U-box"/>
    <property type="match status" value="1"/>
</dbReference>
<dbReference type="Proteomes" id="UP001497457">
    <property type="component" value="Chromosome 18b"/>
</dbReference>
<dbReference type="InterPro" id="IPR036465">
    <property type="entry name" value="vWFA_dom_sf"/>
</dbReference>
<feature type="domain" description="RING-type" evidence="3">
    <location>
        <begin position="191"/>
        <end position="226"/>
    </location>
</feature>
<evidence type="ECO:0000313" key="5">
    <source>
        <dbReference type="EMBL" id="CAL4955306.1"/>
    </source>
</evidence>
<feature type="compositionally biased region" description="Polar residues" evidence="2">
    <location>
        <begin position="892"/>
        <end position="906"/>
    </location>
</feature>
<dbReference type="Gene3D" id="3.40.50.410">
    <property type="entry name" value="von Willebrand factor, type A domain"/>
    <property type="match status" value="1"/>
</dbReference>
<dbReference type="InterPro" id="IPR002035">
    <property type="entry name" value="VWF_A"/>
</dbReference>
<gene>
    <name evidence="5" type="ORF">URODEC1_LOCUS41347</name>
</gene>
<feature type="domain" description="VWFA" evidence="4">
    <location>
        <begin position="469"/>
        <end position="575"/>
    </location>
</feature>
<dbReference type="Pfam" id="PF13519">
    <property type="entry name" value="VWA_2"/>
    <property type="match status" value="1"/>
</dbReference>
<dbReference type="InterPro" id="IPR001841">
    <property type="entry name" value="Znf_RING"/>
</dbReference>
<keyword evidence="1" id="KW-0479">Metal-binding</keyword>
<dbReference type="SMART" id="SM00327">
    <property type="entry name" value="VWA"/>
    <property type="match status" value="1"/>
</dbReference>
<feature type="region of interest" description="Disordered" evidence="2">
    <location>
        <begin position="322"/>
        <end position="423"/>
    </location>
</feature>
<protein>
    <submittedName>
        <fullName evidence="5">Uncharacterized protein</fullName>
    </submittedName>
</protein>
<keyword evidence="6" id="KW-1185">Reference proteome</keyword>
<keyword evidence="1" id="KW-0862">Zinc</keyword>
<feature type="region of interest" description="Disordered" evidence="2">
    <location>
        <begin position="134"/>
        <end position="165"/>
    </location>
</feature>
<evidence type="ECO:0000259" key="4">
    <source>
        <dbReference type="PROSITE" id="PS50234"/>
    </source>
</evidence>
<dbReference type="Pfam" id="PF14624">
    <property type="entry name" value="Vwaint"/>
    <property type="match status" value="1"/>
</dbReference>
<feature type="domain" description="RING-type" evidence="3">
    <location>
        <begin position="13"/>
        <end position="49"/>
    </location>
</feature>
<dbReference type="SUPFAM" id="SSF53300">
    <property type="entry name" value="vWA-like"/>
    <property type="match status" value="1"/>
</dbReference>
<accession>A0ABC8Z5V2</accession>
<dbReference type="SMART" id="SM00184">
    <property type="entry name" value="RING"/>
    <property type="match status" value="2"/>
</dbReference>
<dbReference type="PANTHER" id="PTHR10579:SF135">
    <property type="entry name" value="OS12G0203500 PROTEIN"/>
    <property type="match status" value="1"/>
</dbReference>
<dbReference type="PANTHER" id="PTHR10579">
    <property type="entry name" value="CALCIUM-ACTIVATED CHLORIDE CHANNEL REGULATOR"/>
    <property type="match status" value="1"/>
</dbReference>
<dbReference type="GO" id="GO:0008270">
    <property type="term" value="F:zinc ion binding"/>
    <property type="evidence" value="ECO:0007669"/>
    <property type="project" value="UniProtKB-KW"/>
</dbReference>
<evidence type="ECO:0000256" key="1">
    <source>
        <dbReference type="PROSITE-ProRule" id="PRU00175"/>
    </source>
</evidence>
<dbReference type="EMBL" id="OZ075128">
    <property type="protein sequence ID" value="CAL4955306.1"/>
    <property type="molecule type" value="Genomic_DNA"/>
</dbReference>
<dbReference type="AlphaFoldDB" id="A0ABC8Z5V2"/>
<evidence type="ECO:0000313" key="6">
    <source>
        <dbReference type="Proteomes" id="UP001497457"/>
    </source>
</evidence>
<evidence type="ECO:0000259" key="3">
    <source>
        <dbReference type="PROSITE" id="PS50089"/>
    </source>
</evidence>
<dbReference type="InterPro" id="IPR032838">
    <property type="entry name" value="Vwaint_dom"/>
</dbReference>
<dbReference type="InterPro" id="IPR051266">
    <property type="entry name" value="CLCR"/>
</dbReference>
<keyword evidence="1" id="KW-0863">Zinc-finger</keyword>
<organism evidence="5 6">
    <name type="scientific">Urochloa decumbens</name>
    <dbReference type="NCBI Taxonomy" id="240449"/>
    <lineage>
        <taxon>Eukaryota</taxon>
        <taxon>Viridiplantae</taxon>
        <taxon>Streptophyta</taxon>
        <taxon>Embryophyta</taxon>
        <taxon>Tracheophyta</taxon>
        <taxon>Spermatophyta</taxon>
        <taxon>Magnoliopsida</taxon>
        <taxon>Liliopsida</taxon>
        <taxon>Poales</taxon>
        <taxon>Poaceae</taxon>
        <taxon>PACMAD clade</taxon>
        <taxon>Panicoideae</taxon>
        <taxon>Panicodae</taxon>
        <taxon>Paniceae</taxon>
        <taxon>Melinidinae</taxon>
        <taxon>Urochloa</taxon>
    </lineage>
</organism>
<dbReference type="PROSITE" id="PS50089">
    <property type="entry name" value="ZF_RING_2"/>
    <property type="match status" value="2"/>
</dbReference>